<dbReference type="Proteomes" id="UP001552594">
    <property type="component" value="Unassembled WGS sequence"/>
</dbReference>
<organism evidence="4 5">
    <name type="scientific">Streptomyces orinoci</name>
    <name type="common">Streptoverticillium orinoci</name>
    <dbReference type="NCBI Taxonomy" id="67339"/>
    <lineage>
        <taxon>Bacteria</taxon>
        <taxon>Bacillati</taxon>
        <taxon>Actinomycetota</taxon>
        <taxon>Actinomycetes</taxon>
        <taxon>Kitasatosporales</taxon>
        <taxon>Streptomycetaceae</taxon>
        <taxon>Streptomyces</taxon>
    </lineage>
</organism>
<dbReference type="Gene3D" id="3.30.2080.10">
    <property type="entry name" value="GH92 mannosidase domain"/>
    <property type="match status" value="1"/>
</dbReference>
<dbReference type="InterPro" id="IPR012939">
    <property type="entry name" value="Glyco_hydro_92"/>
</dbReference>
<feature type="compositionally biased region" description="Polar residues" evidence="1">
    <location>
        <begin position="1152"/>
        <end position="1168"/>
    </location>
</feature>
<dbReference type="Gene3D" id="2.60.120.260">
    <property type="entry name" value="Galactose-binding domain-like"/>
    <property type="match status" value="2"/>
</dbReference>
<dbReference type="InterPro" id="IPR008979">
    <property type="entry name" value="Galactose-bd-like_sf"/>
</dbReference>
<proteinExistence type="predicted"/>
<dbReference type="PANTHER" id="PTHR12143:SF43">
    <property type="entry name" value="PUTATIVE-RELATED"/>
    <property type="match status" value="1"/>
</dbReference>
<dbReference type="PROSITE" id="PS50022">
    <property type="entry name" value="FA58C_3"/>
    <property type="match status" value="1"/>
</dbReference>
<comment type="caution">
    <text evidence="4">The sequence shown here is derived from an EMBL/GenBank/DDBJ whole genome shotgun (WGS) entry which is preliminary data.</text>
</comment>
<evidence type="ECO:0000259" key="3">
    <source>
        <dbReference type="PROSITE" id="PS50022"/>
    </source>
</evidence>
<dbReference type="GO" id="GO:0016798">
    <property type="term" value="F:hydrolase activity, acting on glycosyl bonds"/>
    <property type="evidence" value="ECO:0007669"/>
    <property type="project" value="UniProtKB-KW"/>
</dbReference>
<keyword evidence="5" id="KW-1185">Reference proteome</keyword>
<sequence length="1309" mass="142405">MRHRLRTGCRLLARPTALLTAALMVTVTQIGPSGALTASGGRSPAPSATDRFSSSFEPGQPRPDWRNTAETGPDGRPLSRGIDGGDSTGIPGSVNDKITEVRASGENRAGGEVKENLIDGEISTKWLTFEKTAWLEFELSEPVTAVRYALTSANDAPGRDPRDWTLKGSQDGHTWTTLDTRTGEDFPKRLQTREFGFTNSTAYRQYRLDITHNNGDGLTQLAEVQFATADSGPPPQAGMRTYVDHGPTGSPTAKARAGFTGAHALRYAGRQTGGGHAYAYNKVFSVHTKVTATTLLSYKVFPAMPERDPHYPATHVAVDLAFTDGTYLSRLGARDQYGAPLTPQGQADAKTLYVNQWNNRQSPIGRVAAGKTVARVLVAYDSTAGPGSFRGWIDDISLAPAPPEEHPAHLADYALTTRGTLSSSSFSRGNTFPATAVPHGFNFWTPVTDAGSLTWLYQYAAANNADNLPTIQAFAASHQPSPWMGDRQTFQVMPSAAGGVPDATRTGRALPFHHEHETARPHYYGVTFDNGLKAEITPTDHAAMMRFTFPGANASVILDNVKNQGGLTLDPAHGEFSGWSDVRSDLSKGAGRLFVHGVFDRPVVAGGRLRGGGGDDVTGYLRFDPGRDHTVTLRIATSLISADQARANLEQEIPAGTSFGRVQDRARAAWDALLGRIEVEGATHDQLTTLYSSLYRLFLYPNSAFENTGTTARPRYQYASPFSPPRGESTPTHTGAKVVDGQVYVNNGFWDTYRTAWPAYSLLAPGQAARMADGFLQQYKDGGWTARWSSPGYADLMTGTSSDIAFADAYVKGVPLDAETAYQAALKNATVRPTDPGTGRKGMDTSVFQGWTSTKTPEGMSWAIDGYINDFGIAQLGRALYAKTHRTRYREESDYFLNRAQNYVNHFDRRIGFFQGRKEDGSWRLSPADYDPRVWGYDYTETNGWNFAFTVPQDTHGLAGLYGGPAALAKKLDTFFATPETGSPDVAGSYGGVIHEMTEARDVRMGMYGHSNQPSHHIAYLYDAAGQPWKTQEKVREVLSRLYLGSEIGQGYPGDEDNGEMSAWYVFSALGFYPLVMGRPEYAIGSPLFTKATLHLENGRSLVIKAPHNSARNIYVQGLKVNGKPFGSTALPHSLVTAGGTLEFDMGPRPSSWATGKNAGPTSITTGDSAPDPLSDVTVPDGSPLTDRSSRTAASFTTAPLEVAPGSRITSYTLTSPADRTKAPHDWVLEGSDNGHDWTPTDQRSHETFTWDNQTRVFALHTPAAYRHYRLRCLGGEAALAETELLGTAPRYACTCYEENRRVRRRPPR</sequence>
<dbReference type="PANTHER" id="PTHR12143">
    <property type="entry name" value="PEPTIDE N-GLYCANASE PNGASE -RELATED"/>
    <property type="match status" value="1"/>
</dbReference>
<dbReference type="EMBL" id="JBFAUK010000029">
    <property type="protein sequence ID" value="MEV5510238.1"/>
    <property type="molecule type" value="Genomic_DNA"/>
</dbReference>
<name>A0ABV3K4Z6_STRON</name>
<reference evidence="4 5" key="1">
    <citation type="submission" date="2024-06" db="EMBL/GenBank/DDBJ databases">
        <title>The Natural Products Discovery Center: Release of the First 8490 Sequenced Strains for Exploring Actinobacteria Biosynthetic Diversity.</title>
        <authorList>
            <person name="Kalkreuter E."/>
            <person name="Kautsar S.A."/>
            <person name="Yang D."/>
            <person name="Bader C.D."/>
            <person name="Teijaro C.N."/>
            <person name="Fluegel L."/>
            <person name="Davis C.M."/>
            <person name="Simpson J.R."/>
            <person name="Lauterbach L."/>
            <person name="Steele A.D."/>
            <person name="Gui C."/>
            <person name="Meng S."/>
            <person name="Li G."/>
            <person name="Viehrig K."/>
            <person name="Ye F."/>
            <person name="Su P."/>
            <person name="Kiefer A.F."/>
            <person name="Nichols A."/>
            <person name="Cepeda A.J."/>
            <person name="Yan W."/>
            <person name="Fan B."/>
            <person name="Jiang Y."/>
            <person name="Adhikari A."/>
            <person name="Zheng C.-J."/>
            <person name="Schuster L."/>
            <person name="Cowan T.M."/>
            <person name="Smanski M.J."/>
            <person name="Chevrette M.G."/>
            <person name="De Carvalho L.P.S."/>
            <person name="Shen B."/>
        </authorList>
    </citation>
    <scope>NUCLEOTIDE SEQUENCE [LARGE SCALE GENOMIC DNA]</scope>
    <source>
        <strain evidence="4 5">NPDC052347</strain>
    </source>
</reference>
<gene>
    <name evidence="4" type="ORF">AB0L16_28075</name>
</gene>
<keyword evidence="4" id="KW-0326">Glycosidase</keyword>
<dbReference type="InterPro" id="IPR008928">
    <property type="entry name" value="6-hairpin_glycosidase_sf"/>
</dbReference>
<dbReference type="InterPro" id="IPR005887">
    <property type="entry name" value="GH92_a_mannosidase_put"/>
</dbReference>
<evidence type="ECO:0000313" key="4">
    <source>
        <dbReference type="EMBL" id="MEV5510238.1"/>
    </source>
</evidence>
<feature type="signal peptide" evidence="2">
    <location>
        <begin position="1"/>
        <end position="30"/>
    </location>
</feature>
<feature type="region of interest" description="Disordered" evidence="1">
    <location>
        <begin position="1147"/>
        <end position="1196"/>
    </location>
</feature>
<evidence type="ECO:0000256" key="2">
    <source>
        <dbReference type="SAM" id="SignalP"/>
    </source>
</evidence>
<feature type="domain" description="F5/8 type C" evidence="3">
    <location>
        <begin position="83"/>
        <end position="178"/>
    </location>
</feature>
<dbReference type="InterPro" id="IPR000421">
    <property type="entry name" value="FA58C"/>
</dbReference>
<dbReference type="Gene3D" id="1.20.1050.60">
    <property type="entry name" value="alpha-1,2-mannosidase"/>
    <property type="match status" value="1"/>
</dbReference>
<dbReference type="Gene3D" id="2.70.98.10">
    <property type="match status" value="1"/>
</dbReference>
<dbReference type="Gene3D" id="1.20.1610.10">
    <property type="entry name" value="alpha-1,2-mannosidases domains"/>
    <property type="match status" value="1"/>
</dbReference>
<evidence type="ECO:0000256" key="1">
    <source>
        <dbReference type="SAM" id="MobiDB-lite"/>
    </source>
</evidence>
<protein>
    <submittedName>
        <fullName evidence="4">GH92 family glycosyl hydrolase</fullName>
        <ecNumber evidence="4">3.2.1.-</ecNumber>
    </submittedName>
</protein>
<dbReference type="RefSeq" id="WP_109279108.1">
    <property type="nucleotide sequence ID" value="NZ_JBFAUK010000029.1"/>
</dbReference>
<dbReference type="InterPro" id="IPR050883">
    <property type="entry name" value="PNGase"/>
</dbReference>
<dbReference type="Pfam" id="PF07971">
    <property type="entry name" value="Glyco_hydro_92"/>
    <property type="match status" value="1"/>
</dbReference>
<feature type="chain" id="PRO_5045768225" evidence="2">
    <location>
        <begin position="31"/>
        <end position="1309"/>
    </location>
</feature>
<accession>A0ABV3K4Z6</accession>
<evidence type="ECO:0000313" key="5">
    <source>
        <dbReference type="Proteomes" id="UP001552594"/>
    </source>
</evidence>
<dbReference type="InterPro" id="IPR014718">
    <property type="entry name" value="GH-type_carb-bd"/>
</dbReference>
<dbReference type="SUPFAM" id="SSF49785">
    <property type="entry name" value="Galactose-binding domain-like"/>
    <property type="match status" value="1"/>
</dbReference>
<dbReference type="InterPro" id="IPR041371">
    <property type="entry name" value="GH92_N"/>
</dbReference>
<dbReference type="Pfam" id="PF00754">
    <property type="entry name" value="F5_F8_type_C"/>
    <property type="match status" value="1"/>
</dbReference>
<dbReference type="EC" id="3.2.1.-" evidence="4"/>
<keyword evidence="4" id="KW-0378">Hydrolase</keyword>
<dbReference type="Pfam" id="PF17678">
    <property type="entry name" value="Glyco_hydro_92N"/>
    <property type="match status" value="1"/>
</dbReference>
<dbReference type="SUPFAM" id="SSF48208">
    <property type="entry name" value="Six-hairpin glycosidases"/>
    <property type="match status" value="1"/>
</dbReference>
<keyword evidence="2" id="KW-0732">Signal</keyword>
<feature type="region of interest" description="Disordered" evidence="1">
    <location>
        <begin position="34"/>
        <end position="96"/>
    </location>
</feature>
<dbReference type="NCBIfam" id="TIGR01180">
    <property type="entry name" value="aman2_put"/>
    <property type="match status" value="1"/>
</dbReference>